<evidence type="ECO:0000259" key="2">
    <source>
        <dbReference type="Pfam" id="PF00248"/>
    </source>
</evidence>
<dbReference type="PRINTS" id="PR00069">
    <property type="entry name" value="ALDKETRDTASE"/>
</dbReference>
<accession>A0A9W5Y041</accession>
<dbReference type="AlphaFoldDB" id="A0A9W5Y041"/>
<evidence type="ECO:0000313" key="4">
    <source>
        <dbReference type="Proteomes" id="UP001057868"/>
    </source>
</evidence>
<feature type="domain" description="NADP-dependent oxidoreductase" evidence="2">
    <location>
        <begin position="12"/>
        <end position="303"/>
    </location>
</feature>
<name>A0A9W5Y041_9CLOT</name>
<keyword evidence="1" id="KW-0560">Oxidoreductase</keyword>
<dbReference type="InterPro" id="IPR050791">
    <property type="entry name" value="Aldo-Keto_reductase"/>
</dbReference>
<dbReference type="PANTHER" id="PTHR43625:SF40">
    <property type="entry name" value="ALDO-KETO REDUCTASE YAKC [NADP(+)]"/>
    <property type="match status" value="1"/>
</dbReference>
<dbReference type="GO" id="GO:0016491">
    <property type="term" value="F:oxidoreductase activity"/>
    <property type="evidence" value="ECO:0007669"/>
    <property type="project" value="UniProtKB-KW"/>
</dbReference>
<keyword evidence="4" id="KW-1185">Reference proteome</keyword>
<dbReference type="EMBL" id="BQXY01000001">
    <property type="protein sequence ID" value="GKU24065.1"/>
    <property type="molecule type" value="Genomic_DNA"/>
</dbReference>
<proteinExistence type="predicted"/>
<dbReference type="PANTHER" id="PTHR43625">
    <property type="entry name" value="AFLATOXIN B1 ALDEHYDE REDUCTASE"/>
    <property type="match status" value="1"/>
</dbReference>
<dbReference type="InterPro" id="IPR020471">
    <property type="entry name" value="AKR"/>
</dbReference>
<comment type="caution">
    <text evidence="3">The sequence shown here is derived from an EMBL/GenBank/DDBJ whole genome shotgun (WGS) entry which is preliminary data.</text>
</comment>
<reference evidence="3" key="1">
    <citation type="journal article" date="2023" name="Int. J. Syst. Evol. Microbiol.">
        <title>&lt;i&gt;Clostridium folliculivorans&lt;/i&gt; sp. nov., isolated from soil samples of an organic paddy in Japan.</title>
        <authorList>
            <person name="Tazawa J."/>
            <person name="Kobayashi H."/>
            <person name="Tanizawa Y."/>
            <person name="Uchino A."/>
            <person name="Tanaka F."/>
            <person name="Urashima Y."/>
            <person name="Miura S."/>
            <person name="Sakamoto M."/>
            <person name="Ohkuma M."/>
            <person name="Tohno M."/>
        </authorList>
    </citation>
    <scope>NUCLEOTIDE SEQUENCE</scope>
    <source>
        <strain evidence="3">D1-1</strain>
    </source>
</reference>
<dbReference type="Pfam" id="PF00248">
    <property type="entry name" value="Aldo_ket_red"/>
    <property type="match status" value="1"/>
</dbReference>
<gene>
    <name evidence="3" type="ORF">CFOLD11_08910</name>
</gene>
<dbReference type="Proteomes" id="UP001057868">
    <property type="component" value="Unassembled WGS sequence"/>
</dbReference>
<organism evidence="3 4">
    <name type="scientific">Clostridium folliculivorans</name>
    <dbReference type="NCBI Taxonomy" id="2886038"/>
    <lineage>
        <taxon>Bacteria</taxon>
        <taxon>Bacillati</taxon>
        <taxon>Bacillota</taxon>
        <taxon>Clostridia</taxon>
        <taxon>Eubacteriales</taxon>
        <taxon>Clostridiaceae</taxon>
        <taxon>Clostridium</taxon>
    </lineage>
</organism>
<dbReference type="Gene3D" id="3.20.20.100">
    <property type="entry name" value="NADP-dependent oxidoreductase domain"/>
    <property type="match status" value="1"/>
</dbReference>
<evidence type="ECO:0000313" key="3">
    <source>
        <dbReference type="EMBL" id="GKU24065.1"/>
    </source>
</evidence>
<dbReference type="RefSeq" id="WP_261851086.1">
    <property type="nucleotide sequence ID" value="NZ_BQXY01000001.1"/>
</dbReference>
<protein>
    <submittedName>
        <fullName evidence="3">Aldo/keto reductase</fullName>
    </submittedName>
</protein>
<evidence type="ECO:0000256" key="1">
    <source>
        <dbReference type="ARBA" id="ARBA00023002"/>
    </source>
</evidence>
<dbReference type="GO" id="GO:0005737">
    <property type="term" value="C:cytoplasm"/>
    <property type="evidence" value="ECO:0007669"/>
    <property type="project" value="TreeGrafter"/>
</dbReference>
<sequence length="327" mass="35715">MNYTRNGIDIARLGLGCMRMTNTTGYPDKAESIATIHAALDSGIQLINTGDFYSSGYNEMLIGEALSGYKRDKAFISVKFGGLSDPKGNYYGLDVRPLTIKNYITYSLKRLKVDYIDLYQPGRIDQAIPVEETIGAISELVKAGYVRHIGLTEVDADTLRRAHSVHPISFVESEYSLFNRSIEKEILPTARELGIGVVAFGSLAYGLLGGNWSKDRKVEGPNARLPLFSKENLEKNLFLVEALNDIAKEKQITLSQLAVAWVLAKGEDIVPLVGAKKVSQIQDGIKAMGITLSKTEVDRIEAAIPENAIAGGAEPNGLSFKNGIMVR</sequence>
<dbReference type="InterPro" id="IPR036812">
    <property type="entry name" value="NAD(P)_OxRdtase_dom_sf"/>
</dbReference>
<dbReference type="SUPFAM" id="SSF51430">
    <property type="entry name" value="NAD(P)-linked oxidoreductase"/>
    <property type="match status" value="1"/>
</dbReference>
<dbReference type="InterPro" id="IPR023210">
    <property type="entry name" value="NADP_OxRdtase_dom"/>
</dbReference>